<dbReference type="InterPro" id="IPR036465">
    <property type="entry name" value="vWFA_dom_sf"/>
</dbReference>
<gene>
    <name evidence="4" type="primary">g10789</name>
    <name evidence="4" type="ORF">VP750_LOCUS9675</name>
</gene>
<dbReference type="PANTHER" id="PTHR31373:SF27">
    <property type="entry name" value="TROVE DOMAIN-CONTAINING PROTEIN"/>
    <property type="match status" value="1"/>
</dbReference>
<evidence type="ECO:0000313" key="4">
    <source>
        <dbReference type="EMBL" id="CAL5227769.1"/>
    </source>
</evidence>
<dbReference type="PANTHER" id="PTHR31373">
    <property type="entry name" value="OS06G0652100 PROTEIN"/>
    <property type="match status" value="1"/>
</dbReference>
<dbReference type="InterPro" id="IPR011205">
    <property type="entry name" value="UCP015417_vWA"/>
</dbReference>
<dbReference type="InterPro" id="IPR058580">
    <property type="entry name" value="DUF2828"/>
</dbReference>
<reference evidence="4 5" key="1">
    <citation type="submission" date="2024-06" db="EMBL/GenBank/DDBJ databases">
        <authorList>
            <person name="Kraege A."/>
            <person name="Thomma B."/>
        </authorList>
    </citation>
    <scope>NUCLEOTIDE SEQUENCE [LARGE SCALE GENOMIC DNA]</scope>
</reference>
<dbReference type="Pfam" id="PF11443">
    <property type="entry name" value="DUF2828"/>
    <property type="match status" value="1"/>
</dbReference>
<dbReference type="PIRSF" id="PIRSF015417">
    <property type="entry name" value="T31B5_30_vWA"/>
    <property type="match status" value="1"/>
</dbReference>
<proteinExistence type="predicted"/>
<evidence type="ECO:0000256" key="1">
    <source>
        <dbReference type="SAM" id="MobiDB-lite"/>
    </source>
</evidence>
<comment type="caution">
    <text evidence="4">The sequence shown here is derived from an EMBL/GenBank/DDBJ whole genome shotgun (WGS) entry which is preliminary data.</text>
</comment>
<evidence type="ECO:0000259" key="2">
    <source>
        <dbReference type="Pfam" id="PF11443"/>
    </source>
</evidence>
<feature type="domain" description="DUF7788" evidence="3">
    <location>
        <begin position="551"/>
        <end position="759"/>
    </location>
</feature>
<organism evidence="4 5">
    <name type="scientific">Coccomyxa viridis</name>
    <dbReference type="NCBI Taxonomy" id="1274662"/>
    <lineage>
        <taxon>Eukaryota</taxon>
        <taxon>Viridiplantae</taxon>
        <taxon>Chlorophyta</taxon>
        <taxon>core chlorophytes</taxon>
        <taxon>Trebouxiophyceae</taxon>
        <taxon>Trebouxiophyceae incertae sedis</taxon>
        <taxon>Coccomyxaceae</taxon>
        <taxon>Coccomyxa</taxon>
    </lineage>
</organism>
<accession>A0ABP1GB17</accession>
<keyword evidence="5" id="KW-1185">Reference proteome</keyword>
<dbReference type="Proteomes" id="UP001497392">
    <property type="component" value="Unassembled WGS sequence"/>
</dbReference>
<dbReference type="EMBL" id="CAXHTA020000017">
    <property type="protein sequence ID" value="CAL5227769.1"/>
    <property type="molecule type" value="Genomic_DNA"/>
</dbReference>
<dbReference type="Gene3D" id="3.40.50.410">
    <property type="entry name" value="von Willebrand factor, type A domain"/>
    <property type="match status" value="1"/>
</dbReference>
<evidence type="ECO:0000313" key="5">
    <source>
        <dbReference type="Proteomes" id="UP001497392"/>
    </source>
</evidence>
<evidence type="ECO:0000259" key="3">
    <source>
        <dbReference type="Pfam" id="PF25043"/>
    </source>
</evidence>
<name>A0ABP1GB17_9CHLO</name>
<protein>
    <submittedName>
        <fullName evidence="4">G10789 protein</fullName>
    </submittedName>
</protein>
<sequence>MLLEQLAAELKTKAVVTEPPKEPTPAAETAPLTKTFLEALLAPAAAAGRQAAAFNKAKMAEAPRTRTENGAVTFAGSGNPLFDFFFQASPSSCTQVVRTSRPEDIDDLLDRAWEHAPLETLQLVAHLRDVREGKGEKRCGSDAYIWLAHYHPRTLIVNLPEVVKVGFWKDLLQLLQRLCVGEDDWNEAARQKSLLKVRKGANREERRAGKLQRLRERKAALESYARGAQPQTASARRVEQPGGRRLASTRKAFRAPAAARGVRKGKWQIMSRGKAAGNKKGPKIALDPVKEATFRQHQANYFAGQLTADMKQAAEARHNKALAAKQRVRRKLKQDRKFCVLYAAVALTFAEQLRQDLANLQAGRQVSSLCAKWAPTPKQAHDNQTLIATAIAELLYPAEHFRRPGMSACDYTELARRSYAKEYLEPLREAACLPEVKMAQSKWGEIDYERVASVCMNINKGLFTKHDKERFLEYLEQVKKGEKKIASGALQPHELVEEAMGKVKLFYSFLGRCPHVDSSDSEEQPDAAEAVMEAQWKSYVDKLRQSGQLSSCLAVADASGSMYGEPMNVAIALSLLTAAVAKPPFNQLICTFSATPELHLVKGDTLVKQVQDVSRMKWGMNTNVNAIFDLILKKAVATRLKPEDMVSTIFIFSDMEFDQADEKAANPLGAIVSSRVPSKGFTVSRRPKSNFESIKAKFEAAGYKLPQVVFWNLRASDIRGQKSTPVKLNEEGVALVSGFSGHLLKLFMDQPNDLTAWEEELSPETLMTKAIKGKGHYNSWRVVD</sequence>
<feature type="domain" description="DUF2828" evidence="2">
    <location>
        <begin position="67"/>
        <end position="549"/>
    </location>
</feature>
<feature type="region of interest" description="Disordered" evidence="1">
    <location>
        <begin position="222"/>
        <end position="257"/>
    </location>
</feature>
<dbReference type="Pfam" id="PF25043">
    <property type="entry name" value="DUF7788"/>
    <property type="match status" value="1"/>
</dbReference>
<dbReference type="InterPro" id="IPR056690">
    <property type="entry name" value="DUF7788"/>
</dbReference>